<dbReference type="PANTHER" id="PTHR46093:SF18">
    <property type="entry name" value="FIBRONECTIN TYPE-III DOMAIN-CONTAINING PROTEIN"/>
    <property type="match status" value="1"/>
</dbReference>
<evidence type="ECO:0008006" key="8">
    <source>
        <dbReference type="Google" id="ProtNLM"/>
    </source>
</evidence>
<keyword evidence="4" id="KW-0472">Membrane</keyword>
<dbReference type="Pfam" id="PF24681">
    <property type="entry name" value="Kelch_KLHDC2_KLHL20_DRC7"/>
    <property type="match status" value="1"/>
</dbReference>
<keyword evidence="4" id="KW-1133">Transmembrane helix</keyword>
<reference evidence="6" key="1">
    <citation type="submission" date="2023-07" db="EMBL/GenBank/DDBJ databases">
        <authorList>
            <consortium name="AG Swart"/>
            <person name="Singh M."/>
            <person name="Singh A."/>
            <person name="Seah K."/>
            <person name="Emmerich C."/>
        </authorList>
    </citation>
    <scope>NUCLEOTIDE SEQUENCE</scope>
    <source>
        <strain evidence="6">DP1</strain>
    </source>
</reference>
<evidence type="ECO:0000313" key="6">
    <source>
        <dbReference type="EMBL" id="CAI2376833.1"/>
    </source>
</evidence>
<comment type="caution">
    <text evidence="6">The sequence shown here is derived from an EMBL/GenBank/DDBJ whole genome shotgun (WGS) entry which is preliminary data.</text>
</comment>
<accession>A0AAD1XQ35</accession>
<evidence type="ECO:0000256" key="1">
    <source>
        <dbReference type="ARBA" id="ARBA00022441"/>
    </source>
</evidence>
<keyword evidence="4" id="KW-0812">Transmembrane</keyword>
<gene>
    <name evidence="6" type="ORF">ECRASSUSDP1_LOCUS18210</name>
</gene>
<sequence length="1101" mass="126801">MALVKILLLACILGLAFLQEDSRGLITKKMISKETLTLQENEKQTVLLPLDDLGLGNSTGVSERHAIIVEIKSLPNEPSSVKMNNVIDVKARMNAPGHLDEFINIKDTFPPLKDKKEGNMIYHYVVYDLCYLSHQIKVIPSIELEFESLDGVVKSEYIAKVVEFKNLKINCVDPQSDWFLPREDHASCQTWDQKVWVYGGRRNIDDQVVPMGDIMKFDSKLNRWFKAKENSSIKPKPRYAHSMFCYFNYLIIFGGMSYSGEILGDLWVYDIVKETWISVMDINNVLDLQIQNITGFIPEARAYASSIMMKVLGAGYLVGGKNREGFACDLWALKVDKVIQHIEDPESVSIENFWVQKDFNQEMKEFCRFGHSVAEVTNTTFLIYGGIDQNSDVISYPVLYNVVDQTSTQLDERGFKGGPMKRNKPALLSTGNKMVIMYGGVDPERKGYLTDLWHLKIDDSSVIYEKVEYETKGTAYMVSWRTGFTMEYLRGINDPHLIGGSFGNNQQSQALISIPEQECANKNEFDTTTCSPCPKGSVYSPKIQECRWCEQYEYFEENFDDYFKSVCMPCPRGLIGGNYRSCVPCAGGYVFDVKVKSHCRECTQDEVCPLGTKYAFERKQFNELLNDVKINNVPKIMDTYDVSVDHTATYIVLILVFLTLIFSILIAITLTGCKERFMFIFREIDSLAITGGRRKKVVGGILMIFFLLYLSLIFAGYIISFLVYNERRESSETQSPFLQKEMPTSFEIEIQAYGSKVKESNTPFLIYDATKNEDPDPNPDDLCEKYKQEIDLHNTASDMIKFSSYFRGAKVGSFKCERNRLNDFTDEYNLKIGFKDIPKGDIKDQIIYISLKSDYSYAFHFFRWKFTSVWKYGFEDYPTAFSEIEGVMTPQKMLDSNKNITKAFKGPEPTSLHMSLIPTHYVNEIEGKNHKGYRVQLNEFSRGSTVNKRNLVNRYIAGGRDLQGLNIQFIVNSSDRFYQVRIQRIKSILEVIAYMLGFLAGFIIIVRAAKYYLLRETYFLEIEKQCEQYYGRHDELKYEEEDDVTNIELMRLERTRHRNRISDESRVLNTSSEGVNRDSMAHKDEDEFNEDDENDLKKLAI</sequence>
<feature type="transmembrane region" description="Helical" evidence="4">
    <location>
        <begin position="701"/>
        <end position="724"/>
    </location>
</feature>
<dbReference type="EMBL" id="CAMPGE010018418">
    <property type="protein sequence ID" value="CAI2376833.1"/>
    <property type="molecule type" value="Genomic_DNA"/>
</dbReference>
<feature type="chain" id="PRO_5041917912" description="Tyrosine-protein kinase ephrin type A/B receptor-like domain-containing protein" evidence="5">
    <location>
        <begin position="19"/>
        <end position="1101"/>
    </location>
</feature>
<keyword evidence="1" id="KW-0880">Kelch repeat</keyword>
<keyword evidence="7" id="KW-1185">Reference proteome</keyword>
<organism evidence="6 7">
    <name type="scientific">Euplotes crassus</name>
    <dbReference type="NCBI Taxonomy" id="5936"/>
    <lineage>
        <taxon>Eukaryota</taxon>
        <taxon>Sar</taxon>
        <taxon>Alveolata</taxon>
        <taxon>Ciliophora</taxon>
        <taxon>Intramacronucleata</taxon>
        <taxon>Spirotrichea</taxon>
        <taxon>Hypotrichia</taxon>
        <taxon>Euplotida</taxon>
        <taxon>Euplotidae</taxon>
        <taxon>Moneuplotes</taxon>
    </lineage>
</organism>
<evidence type="ECO:0000313" key="7">
    <source>
        <dbReference type="Proteomes" id="UP001295684"/>
    </source>
</evidence>
<dbReference type="Gene3D" id="2.120.10.80">
    <property type="entry name" value="Kelch-type beta propeller"/>
    <property type="match status" value="2"/>
</dbReference>
<evidence type="ECO:0000256" key="2">
    <source>
        <dbReference type="ARBA" id="ARBA00022737"/>
    </source>
</evidence>
<feature type="signal peptide" evidence="5">
    <location>
        <begin position="1"/>
        <end position="18"/>
    </location>
</feature>
<feature type="region of interest" description="Disordered" evidence="3">
    <location>
        <begin position="1063"/>
        <end position="1101"/>
    </location>
</feature>
<dbReference type="AlphaFoldDB" id="A0AAD1XQ35"/>
<evidence type="ECO:0000256" key="4">
    <source>
        <dbReference type="SAM" id="Phobius"/>
    </source>
</evidence>
<protein>
    <recommendedName>
        <fullName evidence="8">Tyrosine-protein kinase ephrin type A/B receptor-like domain-containing protein</fullName>
    </recommendedName>
</protein>
<keyword evidence="2" id="KW-0677">Repeat</keyword>
<dbReference type="InterPro" id="IPR015915">
    <property type="entry name" value="Kelch-typ_b-propeller"/>
</dbReference>
<feature type="compositionally biased region" description="Basic and acidic residues" evidence="3">
    <location>
        <begin position="1075"/>
        <end position="1085"/>
    </location>
</feature>
<dbReference type="PANTHER" id="PTHR46093">
    <property type="entry name" value="ACYL-COA-BINDING DOMAIN-CONTAINING PROTEIN 5"/>
    <property type="match status" value="1"/>
</dbReference>
<name>A0AAD1XQ35_EUPCR</name>
<evidence type="ECO:0000256" key="3">
    <source>
        <dbReference type="SAM" id="MobiDB-lite"/>
    </source>
</evidence>
<feature type="transmembrane region" description="Helical" evidence="4">
    <location>
        <begin position="991"/>
        <end position="1009"/>
    </location>
</feature>
<feature type="transmembrane region" description="Helical" evidence="4">
    <location>
        <begin position="650"/>
        <end position="673"/>
    </location>
</feature>
<proteinExistence type="predicted"/>
<evidence type="ECO:0000256" key="5">
    <source>
        <dbReference type="SAM" id="SignalP"/>
    </source>
</evidence>
<keyword evidence="5" id="KW-0732">Signal</keyword>
<dbReference type="SUPFAM" id="SSF117281">
    <property type="entry name" value="Kelch motif"/>
    <property type="match status" value="1"/>
</dbReference>
<dbReference type="Proteomes" id="UP001295684">
    <property type="component" value="Unassembled WGS sequence"/>
</dbReference>